<dbReference type="GO" id="GO:1902358">
    <property type="term" value="P:sulfate transmembrane transport"/>
    <property type="evidence" value="ECO:0007669"/>
    <property type="project" value="InterPro"/>
</dbReference>
<comment type="subcellular location">
    <subcellularLocation>
        <location evidence="1">Periplasm</location>
    </subcellularLocation>
</comment>
<dbReference type="Pfam" id="PF13531">
    <property type="entry name" value="SBP_bac_11"/>
    <property type="match status" value="1"/>
</dbReference>
<evidence type="ECO:0000256" key="2">
    <source>
        <dbReference type="ARBA" id="ARBA00022448"/>
    </source>
</evidence>
<organism evidence="5">
    <name type="scientific">freshwater metagenome</name>
    <dbReference type="NCBI Taxonomy" id="449393"/>
    <lineage>
        <taxon>unclassified sequences</taxon>
        <taxon>metagenomes</taxon>
        <taxon>ecological metagenomes</taxon>
    </lineage>
</organism>
<evidence type="ECO:0000256" key="4">
    <source>
        <dbReference type="ARBA" id="ARBA00022764"/>
    </source>
</evidence>
<protein>
    <submittedName>
        <fullName evidence="5">Unannotated protein</fullName>
    </submittedName>
</protein>
<keyword evidence="3" id="KW-0732">Signal</keyword>
<evidence type="ECO:0000256" key="3">
    <source>
        <dbReference type="ARBA" id="ARBA00022729"/>
    </source>
</evidence>
<dbReference type="NCBIfam" id="TIGR00971">
    <property type="entry name" value="3a0106s03"/>
    <property type="match status" value="1"/>
</dbReference>
<dbReference type="PANTHER" id="PTHR30368:SF2">
    <property type="entry name" value="SULFATE-BINDING PROTEIN"/>
    <property type="match status" value="1"/>
</dbReference>
<dbReference type="GO" id="GO:0042597">
    <property type="term" value="C:periplasmic space"/>
    <property type="evidence" value="ECO:0007669"/>
    <property type="project" value="UniProtKB-SubCell"/>
</dbReference>
<accession>A0A6J6UII8</accession>
<keyword evidence="4" id="KW-0574">Periplasm</keyword>
<gene>
    <name evidence="5" type="ORF">UFOPK2761_02532</name>
</gene>
<proteinExistence type="predicted"/>
<dbReference type="AlphaFoldDB" id="A0A6J6UII8"/>
<dbReference type="PROSITE" id="PS51257">
    <property type="entry name" value="PROKAR_LIPOPROTEIN"/>
    <property type="match status" value="1"/>
</dbReference>
<name>A0A6J6UII8_9ZZZZ</name>
<dbReference type="PANTHER" id="PTHR30368">
    <property type="entry name" value="SULFATE-BINDING PROTEIN"/>
    <property type="match status" value="1"/>
</dbReference>
<evidence type="ECO:0000313" key="5">
    <source>
        <dbReference type="EMBL" id="CAB4759366.1"/>
    </source>
</evidence>
<reference evidence="5" key="1">
    <citation type="submission" date="2020-05" db="EMBL/GenBank/DDBJ databases">
        <authorList>
            <person name="Chiriac C."/>
            <person name="Salcher M."/>
            <person name="Ghai R."/>
            <person name="Kavagutti S V."/>
        </authorList>
    </citation>
    <scope>NUCLEOTIDE SEQUENCE</scope>
</reference>
<dbReference type="EMBL" id="CAEZYQ010000022">
    <property type="protein sequence ID" value="CAB4759366.1"/>
    <property type="molecule type" value="Genomic_DNA"/>
</dbReference>
<dbReference type="InterPro" id="IPR005669">
    <property type="entry name" value="Thiosulph/SO4-bd"/>
</dbReference>
<sequence>MTTPRRRLVRAAAVLLPLSLALAACGGDGDAADDANTINIVGFAVPEIANKAIADEFTATPEGEGVEFNTSYGASGDQSRAVAEGLEADYVHLSVATDVARLVDAGLVDEAWDEGENKGIVSTSIVVLGVREGNPLDIQGWDDLVEPGVGIVTANPASSGAARWNALAAWGHITENGGTEEEATEFVDQIFANVVSLTNSGRDATTSFLQGNGDVLLAYENEAILANQQGEGFDYVIPETTVLIENPGAILEDASEPSQAWLDFVLSEEGQRQFALTGFRPLNLDEPGTADLAAVGLEASDIEGAADPEDPFPAVQNLLTLDGNFGGGDWSGIVDKLFGTGEDGQSLGIVTEAIAKSGKATE</sequence>
<dbReference type="Gene3D" id="3.40.190.10">
    <property type="entry name" value="Periplasmic binding protein-like II"/>
    <property type="match status" value="2"/>
</dbReference>
<dbReference type="SUPFAM" id="SSF53850">
    <property type="entry name" value="Periplasmic binding protein-like II"/>
    <property type="match status" value="1"/>
</dbReference>
<dbReference type="GO" id="GO:0140104">
    <property type="term" value="F:molecular carrier activity"/>
    <property type="evidence" value="ECO:0007669"/>
    <property type="project" value="InterPro"/>
</dbReference>
<evidence type="ECO:0000256" key="1">
    <source>
        <dbReference type="ARBA" id="ARBA00004418"/>
    </source>
</evidence>
<keyword evidence="2" id="KW-0813">Transport</keyword>